<proteinExistence type="predicted"/>
<keyword evidence="1" id="KW-1133">Transmembrane helix</keyword>
<gene>
    <name evidence="2" type="ORF">JF539_01800</name>
</gene>
<evidence type="ECO:0000313" key="2">
    <source>
        <dbReference type="EMBL" id="MBN9669051.1"/>
    </source>
</evidence>
<evidence type="ECO:0000313" key="3">
    <source>
        <dbReference type="Proteomes" id="UP000664096"/>
    </source>
</evidence>
<keyword evidence="1" id="KW-0812">Transmembrane</keyword>
<dbReference type="RefSeq" id="WP_207138613.1">
    <property type="nucleotide sequence ID" value="NZ_JAEKJZ010000001.1"/>
</dbReference>
<sequence length="73" mass="7987">MLVTVVLAAEVLVAVWFAVFSLMLLSMYLDSRSLPVPRLDIAGRTLIDSAKFAFLTGIAALAVMTVMELPFLR</sequence>
<protein>
    <submittedName>
        <fullName evidence="2">Uncharacterized protein</fullName>
    </submittedName>
</protein>
<comment type="caution">
    <text evidence="2">The sequence shown here is derived from an EMBL/GenBank/DDBJ whole genome shotgun (WGS) entry which is preliminary data.</text>
</comment>
<keyword evidence="1" id="KW-0472">Membrane</keyword>
<organism evidence="2 3">
    <name type="scientific">Roseibium aggregatum</name>
    <dbReference type="NCBI Taxonomy" id="187304"/>
    <lineage>
        <taxon>Bacteria</taxon>
        <taxon>Pseudomonadati</taxon>
        <taxon>Pseudomonadota</taxon>
        <taxon>Alphaproteobacteria</taxon>
        <taxon>Hyphomicrobiales</taxon>
        <taxon>Stappiaceae</taxon>
        <taxon>Roseibium</taxon>
    </lineage>
</organism>
<reference evidence="2" key="1">
    <citation type="submission" date="2020-12" db="EMBL/GenBank/DDBJ databases">
        <title>Oil enriched cultivation method for isolating marine PHA-producing bacteria.</title>
        <authorList>
            <person name="Zheng W."/>
            <person name="Yu S."/>
            <person name="Huang Y."/>
        </authorList>
    </citation>
    <scope>NUCLEOTIDE SEQUENCE</scope>
    <source>
        <strain evidence="2">SY-2-12</strain>
    </source>
</reference>
<name>A0A939EA99_9HYPH</name>
<dbReference type="Proteomes" id="UP000664096">
    <property type="component" value="Unassembled WGS sequence"/>
</dbReference>
<evidence type="ECO:0000256" key="1">
    <source>
        <dbReference type="SAM" id="Phobius"/>
    </source>
</evidence>
<dbReference type="EMBL" id="JAEKJZ010000001">
    <property type="protein sequence ID" value="MBN9669051.1"/>
    <property type="molecule type" value="Genomic_DNA"/>
</dbReference>
<dbReference type="AlphaFoldDB" id="A0A939EA99"/>
<feature type="transmembrane region" description="Helical" evidence="1">
    <location>
        <begin position="6"/>
        <end position="29"/>
    </location>
</feature>
<accession>A0A939EA99</accession>
<feature type="transmembrane region" description="Helical" evidence="1">
    <location>
        <begin position="50"/>
        <end position="72"/>
    </location>
</feature>